<dbReference type="GO" id="GO:0006302">
    <property type="term" value="P:double-strand break repair"/>
    <property type="evidence" value="ECO:0007669"/>
    <property type="project" value="TreeGrafter"/>
</dbReference>
<dbReference type="PANTHER" id="PTHR15822:SF4">
    <property type="entry name" value="TYROSYL-DNA PHOSPHODIESTERASE 2"/>
    <property type="match status" value="1"/>
</dbReference>
<dbReference type="OrthoDB" id="9975959at2759"/>
<evidence type="ECO:0000259" key="11">
    <source>
        <dbReference type="Pfam" id="PF03372"/>
    </source>
</evidence>
<dbReference type="GO" id="GO:0004518">
    <property type="term" value="F:nuclease activity"/>
    <property type="evidence" value="ECO:0007669"/>
    <property type="project" value="UniProtKB-KW"/>
</dbReference>
<dbReference type="InParanoid" id="D2W5C1"/>
<accession>D2W5C1</accession>
<comment type="subcellular location">
    <subcellularLocation>
        <location evidence="3">Nucleus</location>
        <location evidence="3">PML body</location>
    </subcellularLocation>
</comment>
<keyword evidence="5" id="KW-0479">Metal-binding</keyword>
<reference evidence="12 13" key="1">
    <citation type="journal article" date="2010" name="Cell">
        <title>The genome of Naegleria gruberi illuminates early eukaryotic versatility.</title>
        <authorList>
            <person name="Fritz-Laylin L.K."/>
            <person name="Prochnik S.E."/>
            <person name="Ginger M.L."/>
            <person name="Dacks J.B."/>
            <person name="Carpenter M.L."/>
            <person name="Field M.C."/>
            <person name="Kuo A."/>
            <person name="Paredez A."/>
            <person name="Chapman J."/>
            <person name="Pham J."/>
            <person name="Shu S."/>
            <person name="Neupane R."/>
            <person name="Cipriano M."/>
            <person name="Mancuso J."/>
            <person name="Tu H."/>
            <person name="Salamov A."/>
            <person name="Lindquist E."/>
            <person name="Shapiro H."/>
            <person name="Lucas S."/>
            <person name="Grigoriev I.V."/>
            <person name="Cande W.Z."/>
            <person name="Fulton C."/>
            <person name="Rokhsar D.S."/>
            <person name="Dawson S.C."/>
        </authorList>
    </citation>
    <scope>NUCLEOTIDE SEQUENCE [LARGE SCALE GENOMIC DNA]</scope>
    <source>
        <strain evidence="12 13">NEG-M</strain>
    </source>
</reference>
<evidence type="ECO:0000313" key="13">
    <source>
        <dbReference type="Proteomes" id="UP000006671"/>
    </source>
</evidence>
<sequence length="418" mass="49087">MINSSSSNVPPPPPLQQQPLVVNNTSTNTTNNNNNTFINNFISNINGNELNSIKSKLKKPTNQHVVDFKERYEQALRNEQDEKSKLFNRKFIYCNNNNSWIRIENNLNNLNNNENIIKNIYNEMIEFPKELKIITLNTWFANILQDQRYTEQLNVFKNLNVDIICLQEVIPLYVIDFITKNDFIKNNYIISDIDGNSIDPYGVMILIKKNLPILDIKINKLTTRMGRCLINCTFAKNIPNLDIYLKYLNSINNNDINSNIEELEKLIPTYAIIGTVHLESLSSKERRHVQLNEIYSIYNQYPNTEIKMLMGDFNFDSSSIENDQLLTGNYKDYKDIWYYLYPNIEGKTFLYQNNRKGQRLDRILLNSKNYIPKEIKIIGNEKLILNEQDQLKLKQSFSLDYTCMSDHFGLYSEIYNIE</sequence>
<dbReference type="GeneID" id="8861859"/>
<dbReference type="OMA" id="WFDSFLW"/>
<dbReference type="VEuPathDB" id="AmoebaDB:NAEGRDRAFT_76611"/>
<evidence type="ECO:0000256" key="9">
    <source>
        <dbReference type="ARBA" id="ARBA00023204"/>
    </source>
</evidence>
<dbReference type="InterPro" id="IPR005135">
    <property type="entry name" value="Endo/exonuclease/phosphatase"/>
</dbReference>
<name>D2W5C1_NAEGR</name>
<comment type="cofactor">
    <cofactor evidence="1">
        <name>Mn(2+)</name>
        <dbReference type="ChEBI" id="CHEBI:29035"/>
    </cofactor>
</comment>
<dbReference type="GO" id="GO:0046872">
    <property type="term" value="F:metal ion binding"/>
    <property type="evidence" value="ECO:0007669"/>
    <property type="project" value="UniProtKB-KW"/>
</dbReference>
<dbReference type="EMBL" id="GG739049">
    <property type="protein sequence ID" value="EFC35732.1"/>
    <property type="molecule type" value="Genomic_DNA"/>
</dbReference>
<keyword evidence="7" id="KW-0378">Hydrolase</keyword>
<comment type="cofactor">
    <cofactor evidence="2">
        <name>Mg(2+)</name>
        <dbReference type="ChEBI" id="CHEBI:18420"/>
    </cofactor>
</comment>
<keyword evidence="6" id="KW-0227">DNA damage</keyword>
<keyword evidence="4" id="KW-0540">Nuclease</keyword>
<keyword evidence="9" id="KW-0234">DNA repair</keyword>
<dbReference type="GO" id="GO:0070260">
    <property type="term" value="F:5'-tyrosyl-DNA phosphodiesterase activity"/>
    <property type="evidence" value="ECO:0007669"/>
    <property type="project" value="TreeGrafter"/>
</dbReference>
<dbReference type="Pfam" id="PF03372">
    <property type="entry name" value="Exo_endo_phos"/>
    <property type="match status" value="1"/>
</dbReference>
<evidence type="ECO:0000256" key="5">
    <source>
        <dbReference type="ARBA" id="ARBA00022723"/>
    </source>
</evidence>
<evidence type="ECO:0000313" key="12">
    <source>
        <dbReference type="EMBL" id="EFC35732.1"/>
    </source>
</evidence>
<evidence type="ECO:0000256" key="7">
    <source>
        <dbReference type="ARBA" id="ARBA00022801"/>
    </source>
</evidence>
<evidence type="ECO:0000256" key="3">
    <source>
        <dbReference type="ARBA" id="ARBA00004322"/>
    </source>
</evidence>
<keyword evidence="8" id="KW-0460">Magnesium</keyword>
<keyword evidence="13" id="KW-1185">Reference proteome</keyword>
<evidence type="ECO:0000256" key="8">
    <source>
        <dbReference type="ARBA" id="ARBA00022842"/>
    </source>
</evidence>
<dbReference type="eggNOG" id="ENOG502SEDH">
    <property type="taxonomic scope" value="Eukaryota"/>
</dbReference>
<dbReference type="GO" id="GO:0005737">
    <property type="term" value="C:cytoplasm"/>
    <property type="evidence" value="ECO:0007669"/>
    <property type="project" value="TreeGrafter"/>
</dbReference>
<dbReference type="AlphaFoldDB" id="D2W5C1"/>
<evidence type="ECO:0000256" key="6">
    <source>
        <dbReference type="ARBA" id="ARBA00022763"/>
    </source>
</evidence>
<evidence type="ECO:0000256" key="2">
    <source>
        <dbReference type="ARBA" id="ARBA00001946"/>
    </source>
</evidence>
<gene>
    <name evidence="12" type="ORF">NAEGRDRAFT_76611</name>
</gene>
<dbReference type="RefSeq" id="XP_002668476.1">
    <property type="nucleotide sequence ID" value="XM_002668430.1"/>
</dbReference>
<proteinExistence type="predicted"/>
<dbReference type="CDD" id="cd09080">
    <property type="entry name" value="TDP2"/>
    <property type="match status" value="1"/>
</dbReference>
<dbReference type="KEGG" id="ngr:NAEGRDRAFT_76611"/>
<dbReference type="Gene3D" id="3.60.10.10">
    <property type="entry name" value="Endonuclease/exonuclease/phosphatase"/>
    <property type="match status" value="1"/>
</dbReference>
<organism evidence="13">
    <name type="scientific">Naegleria gruberi</name>
    <name type="common">Amoeba</name>
    <dbReference type="NCBI Taxonomy" id="5762"/>
    <lineage>
        <taxon>Eukaryota</taxon>
        <taxon>Discoba</taxon>
        <taxon>Heterolobosea</taxon>
        <taxon>Tetramitia</taxon>
        <taxon>Eutetramitia</taxon>
        <taxon>Vahlkampfiidae</taxon>
        <taxon>Naegleria</taxon>
    </lineage>
</organism>
<evidence type="ECO:0000256" key="10">
    <source>
        <dbReference type="ARBA" id="ARBA00023242"/>
    </source>
</evidence>
<dbReference type="InterPro" id="IPR036691">
    <property type="entry name" value="Endo/exonu/phosph_ase_sf"/>
</dbReference>
<protein>
    <submittedName>
        <fullName evidence="12">Predicted protein</fullName>
    </submittedName>
</protein>
<dbReference type="InterPro" id="IPR051547">
    <property type="entry name" value="TDP2-like"/>
</dbReference>
<evidence type="ECO:0000256" key="4">
    <source>
        <dbReference type="ARBA" id="ARBA00022722"/>
    </source>
</evidence>
<keyword evidence="10" id="KW-0539">Nucleus</keyword>
<feature type="domain" description="Endonuclease/exonuclease/phosphatase" evidence="11">
    <location>
        <begin position="135"/>
        <end position="367"/>
    </location>
</feature>
<dbReference type="PANTHER" id="PTHR15822">
    <property type="entry name" value="TRAF AND TNF RECEPTOR-ASSOCIATED PROTEIN"/>
    <property type="match status" value="1"/>
</dbReference>
<dbReference type="GO" id="GO:0003697">
    <property type="term" value="F:single-stranded DNA binding"/>
    <property type="evidence" value="ECO:0007669"/>
    <property type="project" value="TreeGrafter"/>
</dbReference>
<evidence type="ECO:0000256" key="1">
    <source>
        <dbReference type="ARBA" id="ARBA00001936"/>
    </source>
</evidence>
<dbReference type="SUPFAM" id="SSF56219">
    <property type="entry name" value="DNase I-like"/>
    <property type="match status" value="1"/>
</dbReference>
<dbReference type="Proteomes" id="UP000006671">
    <property type="component" value="Unassembled WGS sequence"/>
</dbReference>